<evidence type="ECO:0000313" key="3">
    <source>
        <dbReference type="Proteomes" id="UP000053259"/>
    </source>
</evidence>
<dbReference type="HOGENOM" id="CLU_074897_1_0_1"/>
<name>A0A0D2A5P3_9PEZI</name>
<dbReference type="PANTHER" id="PTHR28052:SF1">
    <property type="entry name" value="UPF0545 PROTEIN C22ORF39"/>
    <property type="match status" value="1"/>
</dbReference>
<evidence type="ECO:0000313" key="2">
    <source>
        <dbReference type="EMBL" id="KIW02028.1"/>
    </source>
</evidence>
<dbReference type="Pfam" id="PF11326">
    <property type="entry name" value="PANTS-like"/>
    <property type="match status" value="1"/>
</dbReference>
<dbReference type="RefSeq" id="XP_016211897.1">
    <property type="nucleotide sequence ID" value="XM_016360185.1"/>
</dbReference>
<evidence type="ECO:0000256" key="1">
    <source>
        <dbReference type="SAM" id="MobiDB-lite"/>
    </source>
</evidence>
<feature type="compositionally biased region" description="Low complexity" evidence="1">
    <location>
        <begin position="1"/>
        <end position="18"/>
    </location>
</feature>
<dbReference type="Proteomes" id="UP000053259">
    <property type="component" value="Unassembled WGS sequence"/>
</dbReference>
<protein>
    <recommendedName>
        <fullName evidence="4">Early meiotic induction protein 1</fullName>
    </recommendedName>
</protein>
<dbReference type="PANTHER" id="PTHR28052">
    <property type="entry name" value="UPF0545 PROTEIN C22ORF39"/>
    <property type="match status" value="1"/>
</dbReference>
<dbReference type="AlphaFoldDB" id="A0A0D2A5P3"/>
<dbReference type="GeneID" id="27314507"/>
<keyword evidence="3" id="KW-1185">Reference proteome</keyword>
<dbReference type="VEuPathDB" id="FungiDB:PV09_06534"/>
<organism evidence="2 3">
    <name type="scientific">Verruconis gallopava</name>
    <dbReference type="NCBI Taxonomy" id="253628"/>
    <lineage>
        <taxon>Eukaryota</taxon>
        <taxon>Fungi</taxon>
        <taxon>Dikarya</taxon>
        <taxon>Ascomycota</taxon>
        <taxon>Pezizomycotina</taxon>
        <taxon>Dothideomycetes</taxon>
        <taxon>Pleosporomycetidae</taxon>
        <taxon>Venturiales</taxon>
        <taxon>Sympoventuriaceae</taxon>
        <taxon>Verruconis</taxon>
    </lineage>
</organism>
<sequence length="215" mass="24353">MNWWWSSDSKSVASDTSDQPPASASKTEDLSSTSRNTAEIGTKSGANTDTVENELAQYLPGFAPSQSATSEAHSDAGREQPRQTAFEESVYPETMSCRDAFDQAMHCRGPGGQFLNLYRYGEFRQCSEQWSQFWFCMRTRTKPAAVKRQLIRDFYKQKEEAKYAGKPSSEDVWEERETRLVRAFDADLSQVDTLPLEDTRERRRQARMAADAAGS</sequence>
<proteinExistence type="predicted"/>
<feature type="region of interest" description="Disordered" evidence="1">
    <location>
        <begin position="195"/>
        <end position="215"/>
    </location>
</feature>
<dbReference type="OrthoDB" id="2017405at2759"/>
<accession>A0A0D2A5P3</accession>
<evidence type="ECO:0008006" key="4">
    <source>
        <dbReference type="Google" id="ProtNLM"/>
    </source>
</evidence>
<dbReference type="EMBL" id="KN847551">
    <property type="protein sequence ID" value="KIW02028.1"/>
    <property type="molecule type" value="Genomic_DNA"/>
</dbReference>
<dbReference type="STRING" id="253628.A0A0D2A5P3"/>
<feature type="compositionally biased region" description="Basic and acidic residues" evidence="1">
    <location>
        <begin position="72"/>
        <end position="81"/>
    </location>
</feature>
<feature type="compositionally biased region" description="Polar residues" evidence="1">
    <location>
        <begin position="19"/>
        <end position="50"/>
    </location>
</feature>
<gene>
    <name evidence="2" type="ORF">PV09_06534</name>
</gene>
<reference evidence="2 3" key="1">
    <citation type="submission" date="2015-01" db="EMBL/GenBank/DDBJ databases">
        <title>The Genome Sequence of Ochroconis gallopava CBS43764.</title>
        <authorList>
            <consortium name="The Broad Institute Genomics Platform"/>
            <person name="Cuomo C."/>
            <person name="de Hoog S."/>
            <person name="Gorbushina A."/>
            <person name="Stielow B."/>
            <person name="Teixiera M."/>
            <person name="Abouelleil A."/>
            <person name="Chapman S.B."/>
            <person name="Priest M."/>
            <person name="Young S.K."/>
            <person name="Wortman J."/>
            <person name="Nusbaum C."/>
            <person name="Birren B."/>
        </authorList>
    </citation>
    <scope>NUCLEOTIDE SEQUENCE [LARGE SCALE GENOMIC DNA]</scope>
    <source>
        <strain evidence="2 3">CBS 43764</strain>
    </source>
</reference>
<dbReference type="InParanoid" id="A0A0D2A5P3"/>
<feature type="region of interest" description="Disordered" evidence="1">
    <location>
        <begin position="1"/>
        <end position="89"/>
    </location>
</feature>
<dbReference type="InterPro" id="IPR021475">
    <property type="entry name" value="Pants/Emi1-like"/>
</dbReference>